<feature type="region of interest" description="Disordered" evidence="1">
    <location>
        <begin position="1"/>
        <end position="55"/>
    </location>
</feature>
<dbReference type="Proteomes" id="UP000650467">
    <property type="component" value="Unassembled WGS sequence"/>
</dbReference>
<feature type="region of interest" description="Disordered" evidence="1">
    <location>
        <begin position="104"/>
        <end position="143"/>
    </location>
</feature>
<dbReference type="AlphaFoldDB" id="A0A835T345"/>
<keyword evidence="3" id="KW-1185">Reference proteome</keyword>
<evidence type="ECO:0000313" key="3">
    <source>
        <dbReference type="Proteomes" id="UP000650467"/>
    </source>
</evidence>
<feature type="compositionally biased region" description="Low complexity" evidence="1">
    <location>
        <begin position="104"/>
        <end position="114"/>
    </location>
</feature>
<comment type="caution">
    <text evidence="2">The sequence shown here is derived from an EMBL/GenBank/DDBJ whole genome shotgun (WGS) entry which is preliminary data.</text>
</comment>
<reference evidence="2" key="1">
    <citation type="journal article" date="2020" name="bioRxiv">
        <title>Comparative genomics of Chlamydomonas.</title>
        <authorList>
            <person name="Craig R.J."/>
            <person name="Hasan A.R."/>
            <person name="Ness R.W."/>
            <person name="Keightley P.D."/>
        </authorList>
    </citation>
    <scope>NUCLEOTIDE SEQUENCE</scope>
    <source>
        <strain evidence="2">SAG 7.73</strain>
    </source>
</reference>
<feature type="compositionally biased region" description="Low complexity" evidence="1">
    <location>
        <begin position="31"/>
        <end position="50"/>
    </location>
</feature>
<name>A0A835T345_CHLIN</name>
<protein>
    <recommendedName>
        <fullName evidence="4">RegA</fullName>
    </recommendedName>
</protein>
<feature type="compositionally biased region" description="Polar residues" evidence="1">
    <location>
        <begin position="405"/>
        <end position="423"/>
    </location>
</feature>
<evidence type="ECO:0008006" key="4">
    <source>
        <dbReference type="Google" id="ProtNLM"/>
    </source>
</evidence>
<sequence>MSAALPGAALVKKDPAEEEEQDRDRDHDNSQQQQQQQQPQQQPAQATQAAVASGNLGAAVHGTSLRNSTSVPGVAITVQPRSLGAPIPVQMLAARSAAAAASDLAASGGKPPSLGGRGGYPPGSPREDYDGRTPRGLADGGSGWEAGGMYGGGGGDPMAWRSAAAAAAAEAGEGEFDMSTLPAVLPAPVEVTVAVRLGSGDEPPRGPGGGYVKGHAVGLFQPQLYLARMDCIRYKGVNVSRSNFEKVGGSNMAKWYRSIRVLPDLEPLGEWLERHGLPVLKGAARRSRPRRVVLANAAAAAAAAATGLGASASDSHGRGSPGTSALAAGGGGGGGAGPGANGMGRGGLGGAADRGRSNSSAPASLLAKRKAAGGGGSSSGDDGDGDGDGPWPPRSPLDHLPPPQHSQGSGVVQPQLSEPQTAADQERLLRRMLMGEAGAGGLDGSAGGPAGGAGGGINATLLQLQQKQQRFQQMQMQLEQQQLEPWLERSRGPGPAGGLGSGEVRLAVDRHAAWR</sequence>
<proteinExistence type="predicted"/>
<evidence type="ECO:0000256" key="1">
    <source>
        <dbReference type="SAM" id="MobiDB-lite"/>
    </source>
</evidence>
<accession>A0A835T345</accession>
<evidence type="ECO:0000313" key="2">
    <source>
        <dbReference type="EMBL" id="KAG2438067.1"/>
    </source>
</evidence>
<gene>
    <name evidence="2" type="ORF">HXX76_005677</name>
</gene>
<dbReference type="OrthoDB" id="552741at2759"/>
<feature type="region of interest" description="Disordered" evidence="1">
    <location>
        <begin position="310"/>
        <end position="423"/>
    </location>
</feature>
<dbReference type="EMBL" id="JAEHOC010000010">
    <property type="protein sequence ID" value="KAG2438067.1"/>
    <property type="molecule type" value="Genomic_DNA"/>
</dbReference>
<organism evidence="2 3">
    <name type="scientific">Chlamydomonas incerta</name>
    <dbReference type="NCBI Taxonomy" id="51695"/>
    <lineage>
        <taxon>Eukaryota</taxon>
        <taxon>Viridiplantae</taxon>
        <taxon>Chlorophyta</taxon>
        <taxon>core chlorophytes</taxon>
        <taxon>Chlorophyceae</taxon>
        <taxon>CS clade</taxon>
        <taxon>Chlamydomonadales</taxon>
        <taxon>Chlamydomonadaceae</taxon>
        <taxon>Chlamydomonas</taxon>
    </lineage>
</organism>
<feature type="compositionally biased region" description="Pro residues" evidence="1">
    <location>
        <begin position="390"/>
        <end position="404"/>
    </location>
</feature>
<feature type="compositionally biased region" description="Gly residues" evidence="1">
    <location>
        <begin position="328"/>
        <end position="352"/>
    </location>
</feature>